<dbReference type="EMBL" id="FOJY01000015">
    <property type="protein sequence ID" value="SFB24971.1"/>
    <property type="molecule type" value="Genomic_DNA"/>
</dbReference>
<dbReference type="STRING" id="1120918.SAMN05216249_11532"/>
<evidence type="ECO:0000256" key="2">
    <source>
        <dbReference type="ARBA" id="ARBA00009272"/>
    </source>
</evidence>
<reference evidence="5 6" key="1">
    <citation type="submission" date="2016-10" db="EMBL/GenBank/DDBJ databases">
        <authorList>
            <person name="de Groot N.N."/>
        </authorList>
    </citation>
    <scope>NUCLEOTIDE SEQUENCE [LARGE SCALE GENOMIC DNA]</scope>
    <source>
        <strain evidence="5 6">DSM 5522</strain>
    </source>
</reference>
<dbReference type="RefSeq" id="WP_092873323.1">
    <property type="nucleotide sequence ID" value="NZ_FOJY01000015.1"/>
</dbReference>
<accession>A0A1I0ZHH2</accession>
<name>A0A1I0ZHH2_9FIRM</name>
<dbReference type="GO" id="GO:0005198">
    <property type="term" value="F:structural molecule activity"/>
    <property type="evidence" value="ECO:0007669"/>
    <property type="project" value="InterPro"/>
</dbReference>
<evidence type="ECO:0000256" key="1">
    <source>
        <dbReference type="ARBA" id="ARBA00004117"/>
    </source>
</evidence>
<dbReference type="Pfam" id="PF02049">
    <property type="entry name" value="FliE"/>
    <property type="match status" value="1"/>
</dbReference>
<sequence>MDSIAAIKSISSDVIRQAIDSNEKLNNVQTGSFDSIYSSMIQNINETSDLQNNLETEEIKFALGLADNTNDLTVAQQKASTALNYTVAVRDRLLDAYKEIMNITI</sequence>
<dbReference type="GO" id="GO:0003774">
    <property type="term" value="F:cytoskeletal motor activity"/>
    <property type="evidence" value="ECO:0007669"/>
    <property type="project" value="InterPro"/>
</dbReference>
<comment type="similarity">
    <text evidence="2 4">Belongs to the FliE family.</text>
</comment>
<dbReference type="HAMAP" id="MF_00724">
    <property type="entry name" value="FliE"/>
    <property type="match status" value="1"/>
</dbReference>
<keyword evidence="5" id="KW-0282">Flagellum</keyword>
<dbReference type="Proteomes" id="UP000198838">
    <property type="component" value="Unassembled WGS sequence"/>
</dbReference>
<dbReference type="GO" id="GO:0009425">
    <property type="term" value="C:bacterial-type flagellum basal body"/>
    <property type="evidence" value="ECO:0007669"/>
    <property type="project" value="UniProtKB-SubCell"/>
</dbReference>
<organism evidence="5 6">
    <name type="scientific">Acetitomaculum ruminis DSM 5522</name>
    <dbReference type="NCBI Taxonomy" id="1120918"/>
    <lineage>
        <taxon>Bacteria</taxon>
        <taxon>Bacillati</taxon>
        <taxon>Bacillota</taxon>
        <taxon>Clostridia</taxon>
        <taxon>Lachnospirales</taxon>
        <taxon>Lachnospiraceae</taxon>
        <taxon>Acetitomaculum</taxon>
    </lineage>
</organism>
<comment type="subcellular location">
    <subcellularLocation>
        <location evidence="1 4">Bacterial flagellum basal body</location>
    </subcellularLocation>
</comment>
<gene>
    <name evidence="4" type="primary">fliE</name>
    <name evidence="5" type="ORF">SAMN05216249_11532</name>
</gene>
<keyword evidence="6" id="KW-1185">Reference proteome</keyword>
<evidence type="ECO:0000313" key="5">
    <source>
        <dbReference type="EMBL" id="SFB24971.1"/>
    </source>
</evidence>
<dbReference type="PANTHER" id="PTHR34653:SF1">
    <property type="entry name" value="FLAGELLAR HOOK-BASAL BODY COMPLEX PROTEIN FLIE"/>
    <property type="match status" value="1"/>
</dbReference>
<evidence type="ECO:0000256" key="4">
    <source>
        <dbReference type="HAMAP-Rule" id="MF_00724"/>
    </source>
</evidence>
<dbReference type="PANTHER" id="PTHR34653">
    <property type="match status" value="1"/>
</dbReference>
<dbReference type="OrthoDB" id="9812413at2"/>
<dbReference type="PRINTS" id="PR01006">
    <property type="entry name" value="FLGHOOKFLIE"/>
</dbReference>
<dbReference type="GO" id="GO:0071973">
    <property type="term" value="P:bacterial-type flagellum-dependent cell motility"/>
    <property type="evidence" value="ECO:0007669"/>
    <property type="project" value="InterPro"/>
</dbReference>
<protein>
    <recommendedName>
        <fullName evidence="4">Flagellar hook-basal body complex protein FliE</fullName>
    </recommendedName>
</protein>
<proteinExistence type="inferred from homology"/>
<evidence type="ECO:0000313" key="6">
    <source>
        <dbReference type="Proteomes" id="UP000198838"/>
    </source>
</evidence>
<evidence type="ECO:0000256" key="3">
    <source>
        <dbReference type="ARBA" id="ARBA00023143"/>
    </source>
</evidence>
<keyword evidence="5" id="KW-0969">Cilium</keyword>
<keyword evidence="3 4" id="KW-0975">Bacterial flagellum</keyword>
<keyword evidence="5" id="KW-0966">Cell projection</keyword>
<dbReference type="InterPro" id="IPR001624">
    <property type="entry name" value="FliE"/>
</dbReference>
<dbReference type="AlphaFoldDB" id="A0A1I0ZHH2"/>